<name>A0ABX9LMM9_9ACTN</name>
<sequence>MRPTVGACRRGVGRSRPHTRPGSELSAPMAPIVPVRVRCSHNGNSVPETGGRPMRTTEVLVVGGGSVGLATAVFLTHHGVRTLLVERDEGPRSHPRATGIGVRTVEMLRETGLAGAVDAVALDWSAGALGKARARTLADLAETAPPAPAVPRQVPYSPAALRGPCPQNRLDPVLLAAARERGATVSYGTGLVSFTQDEEGVTAVLSTGERVRARYLVAADGVRSEVRAALGIGLTGPGALTEPGQNILFRADLRELVRGRHFVACEITDPAAPGMLITIDGEKEWVFLTGLDREPAPALIRAATGVPDLDVEILSTLVWRVRAQVAERFAQGRVFLAGDAAHAVPPLGAFGLNTGVADGHNLAWKLALVLRGEAGPALLGTYDAERRPVASLTMEQALVRMSDPALHWGHGPAAAEARAAAGALNAPVVHLGQRYVSAAVIDPRPELPSAEDVVACLDGSPGSRMPHAWVSEGVSTLDLVRSRFTVFTRRPGGDRDEAGGAAWPAEAARLGLNAHAVDLAEIPPGGALLVRPDGYVAWRAEGGPERLGGVLDRLLARGRDG</sequence>
<proteinExistence type="predicted"/>
<reference evidence="6 7" key="1">
    <citation type="submission" date="2018-08" db="EMBL/GenBank/DDBJ databases">
        <title>Microbispora. triticiradicis sp. nov., a novel actinomycete isolated from the root of wheat (Triticum aestivum L.)).</title>
        <authorList>
            <person name="Han C."/>
        </authorList>
    </citation>
    <scope>NUCLEOTIDE SEQUENCE [LARGE SCALE GENOMIC DNA]</scope>
    <source>
        <strain evidence="6 7">NEAU-HRDPA2-9</strain>
    </source>
</reference>
<dbReference type="EMBL" id="QFZU02000050">
    <property type="protein sequence ID" value="RGA04846.1"/>
    <property type="molecule type" value="Genomic_DNA"/>
</dbReference>
<comment type="caution">
    <text evidence="6">The sequence shown here is derived from an EMBL/GenBank/DDBJ whole genome shotgun (WGS) entry which is preliminary data.</text>
</comment>
<keyword evidence="7" id="KW-1185">Reference proteome</keyword>
<dbReference type="Gene3D" id="3.30.9.10">
    <property type="entry name" value="D-Amino Acid Oxidase, subunit A, domain 2"/>
    <property type="match status" value="1"/>
</dbReference>
<dbReference type="PANTHER" id="PTHR43004">
    <property type="entry name" value="TRK SYSTEM POTASSIUM UPTAKE PROTEIN"/>
    <property type="match status" value="1"/>
</dbReference>
<accession>A0ABX9LMM9</accession>
<comment type="cofactor">
    <cofactor evidence="1">
        <name>FAD</name>
        <dbReference type="ChEBI" id="CHEBI:57692"/>
    </cofactor>
</comment>
<dbReference type="InterPro" id="IPR002938">
    <property type="entry name" value="FAD-bd"/>
</dbReference>
<dbReference type="SUPFAM" id="SSF51905">
    <property type="entry name" value="FAD/NAD(P)-binding domain"/>
    <property type="match status" value="1"/>
</dbReference>
<evidence type="ECO:0000259" key="5">
    <source>
        <dbReference type="Pfam" id="PF01494"/>
    </source>
</evidence>
<dbReference type="Gene3D" id="3.50.50.60">
    <property type="entry name" value="FAD/NAD(P)-binding domain"/>
    <property type="match status" value="1"/>
</dbReference>
<gene>
    <name evidence="6" type="ORF">DI270_011975</name>
</gene>
<dbReference type="PRINTS" id="PR00420">
    <property type="entry name" value="RNGMNOXGNASE"/>
</dbReference>
<feature type="domain" description="FAD-binding" evidence="5">
    <location>
        <begin position="57"/>
        <end position="396"/>
    </location>
</feature>
<evidence type="ECO:0000313" key="6">
    <source>
        <dbReference type="EMBL" id="RGA04846.1"/>
    </source>
</evidence>
<organism evidence="6 7">
    <name type="scientific">Microbispora triticiradicis</name>
    <dbReference type="NCBI Taxonomy" id="2200763"/>
    <lineage>
        <taxon>Bacteria</taxon>
        <taxon>Bacillati</taxon>
        <taxon>Actinomycetota</taxon>
        <taxon>Actinomycetes</taxon>
        <taxon>Streptosporangiales</taxon>
        <taxon>Streptosporangiaceae</taxon>
        <taxon>Microbispora</taxon>
    </lineage>
</organism>
<evidence type="ECO:0000256" key="2">
    <source>
        <dbReference type="ARBA" id="ARBA00022630"/>
    </source>
</evidence>
<keyword evidence="3" id="KW-0274">FAD</keyword>
<dbReference type="InterPro" id="IPR050641">
    <property type="entry name" value="RIFMO-like"/>
</dbReference>
<dbReference type="PANTHER" id="PTHR43004:SF19">
    <property type="entry name" value="BINDING MONOOXYGENASE, PUTATIVE (JCVI)-RELATED"/>
    <property type="match status" value="1"/>
</dbReference>
<evidence type="ECO:0000256" key="1">
    <source>
        <dbReference type="ARBA" id="ARBA00001974"/>
    </source>
</evidence>
<feature type="region of interest" description="Disordered" evidence="4">
    <location>
        <begin position="1"/>
        <end position="30"/>
    </location>
</feature>
<dbReference type="Pfam" id="PF01494">
    <property type="entry name" value="FAD_binding_3"/>
    <property type="match status" value="1"/>
</dbReference>
<evidence type="ECO:0000313" key="7">
    <source>
        <dbReference type="Proteomes" id="UP000262538"/>
    </source>
</evidence>
<keyword evidence="2" id="KW-0285">Flavoprotein</keyword>
<dbReference type="Pfam" id="PF21274">
    <property type="entry name" value="Rng_hyd_C"/>
    <property type="match status" value="1"/>
</dbReference>
<evidence type="ECO:0000256" key="4">
    <source>
        <dbReference type="SAM" id="MobiDB-lite"/>
    </source>
</evidence>
<dbReference type="InterPro" id="IPR036188">
    <property type="entry name" value="FAD/NAD-bd_sf"/>
</dbReference>
<protein>
    <submittedName>
        <fullName evidence="6">FAD-dependent oxidoreductase</fullName>
    </submittedName>
</protein>
<dbReference type="Proteomes" id="UP000262538">
    <property type="component" value="Unassembled WGS sequence"/>
</dbReference>
<dbReference type="Gene3D" id="3.40.30.120">
    <property type="match status" value="1"/>
</dbReference>
<evidence type="ECO:0000256" key="3">
    <source>
        <dbReference type="ARBA" id="ARBA00022827"/>
    </source>
</evidence>